<organism evidence="2 3">
    <name type="scientific">Agaribacillus aureus</name>
    <dbReference type="NCBI Taxonomy" id="3051825"/>
    <lineage>
        <taxon>Bacteria</taxon>
        <taxon>Pseudomonadati</taxon>
        <taxon>Bacteroidota</taxon>
        <taxon>Cytophagia</taxon>
        <taxon>Cytophagales</taxon>
        <taxon>Splendidivirgaceae</taxon>
        <taxon>Agaribacillus</taxon>
    </lineage>
</organism>
<dbReference type="PANTHER" id="PTHR33361:SF16">
    <property type="entry name" value="DUF885 DOMAIN-CONTAINING PROTEIN"/>
    <property type="match status" value="1"/>
</dbReference>
<protein>
    <submittedName>
        <fullName evidence="2">DUF885 domain-containing protein</fullName>
    </submittedName>
</protein>
<reference evidence="2" key="1">
    <citation type="submission" date="2023-06" db="EMBL/GenBank/DDBJ databases">
        <title>Genomic of Agaribacillus aureum.</title>
        <authorList>
            <person name="Wang G."/>
        </authorList>
    </citation>
    <scope>NUCLEOTIDE SEQUENCE</scope>
    <source>
        <strain evidence="2">BMA12</strain>
    </source>
</reference>
<comment type="caution">
    <text evidence="2">The sequence shown here is derived from an EMBL/GenBank/DDBJ whole genome shotgun (WGS) entry which is preliminary data.</text>
</comment>
<feature type="chain" id="PRO_5047099472" evidence="1">
    <location>
        <begin position="21"/>
        <end position="610"/>
    </location>
</feature>
<feature type="signal peptide" evidence="1">
    <location>
        <begin position="1"/>
        <end position="20"/>
    </location>
</feature>
<evidence type="ECO:0000313" key="2">
    <source>
        <dbReference type="EMBL" id="MDN5214281.1"/>
    </source>
</evidence>
<dbReference type="Proteomes" id="UP001172083">
    <property type="component" value="Unassembled WGS sequence"/>
</dbReference>
<dbReference type="RefSeq" id="WP_346759615.1">
    <property type="nucleotide sequence ID" value="NZ_JAUJEB010000004.1"/>
</dbReference>
<name>A0ABT8LD67_9BACT</name>
<gene>
    <name evidence="2" type="ORF">QQ020_19540</name>
</gene>
<dbReference type="Pfam" id="PF05960">
    <property type="entry name" value="DUF885"/>
    <property type="match status" value="1"/>
</dbReference>
<dbReference type="PANTHER" id="PTHR33361">
    <property type="entry name" value="GLR0591 PROTEIN"/>
    <property type="match status" value="1"/>
</dbReference>
<sequence>MKHNYFMVVSLCLATFLLFKCTTPNNQEQASAEATTRESQKANAFFEEAFERDTDRKPELQTRLGIKKDYGLWNNVSESFAQKGLKITEDNLKFLKDSINFNQLDKDTKLSYKIFEKKLKNEIAKFPFRLHNYPINQMRGFHAQMPAFLINYHQIEGESDARAYISRLGKIKSHFKQRMENLKVREEKGIVLPKFLFWRVIESSENIISGQPFDQSDKKSTLLGDFVKKVDNLSLDDQIKQELIGEATRVLADSVKPAYENLITFLKGQEQRATNEAGAWKFPEGDRAFSVALAQTTTTNLTAEEIHEIGLKEVERIHGEMEKVMKQVDFAGDLSSFFKFMATDPQFYLPETEAAKQQYLDSAILLINNMKERLDELFITKPKADMVVRQVEAFREKSAGKAFYNRPVINSSIPGTYYVNLYKMANMPTYEMEALAYHEGIPGHHMQIAIAQELEDLPRFRKFGSITAYIEGWALYCEAIPKEIGLYANPYADFGRLAMELWRACRLVVDTGIHHKKWSREEGIEYYKKNTPAPEEQCVKMVERHIVMPSQATAYKIGMLKIMELRQHAKTQLGDQFDIREFHDVILTNGAIPLDILEELVNDWIDAKKS</sequence>
<evidence type="ECO:0000313" key="3">
    <source>
        <dbReference type="Proteomes" id="UP001172083"/>
    </source>
</evidence>
<keyword evidence="3" id="KW-1185">Reference proteome</keyword>
<dbReference type="InterPro" id="IPR010281">
    <property type="entry name" value="DUF885"/>
</dbReference>
<accession>A0ABT8LD67</accession>
<keyword evidence="1" id="KW-0732">Signal</keyword>
<proteinExistence type="predicted"/>
<dbReference type="EMBL" id="JAUJEB010000004">
    <property type="protein sequence ID" value="MDN5214281.1"/>
    <property type="molecule type" value="Genomic_DNA"/>
</dbReference>
<evidence type="ECO:0000256" key="1">
    <source>
        <dbReference type="SAM" id="SignalP"/>
    </source>
</evidence>